<proteinExistence type="predicted"/>
<feature type="region of interest" description="Disordered" evidence="1">
    <location>
        <begin position="745"/>
        <end position="765"/>
    </location>
</feature>
<sequence>MKGNNRNSLVFDADGILTARAGSFRIGDKHVLEAGSDRIDISNGGEVAFAVENDFGSLLLVSTRHAAAFEGTGQSGIRAGMNVRKISLRFLPRQTSELDKFSLTLDFMHGAAELWDEAKQRFHWIPNLKTKPRHVSGQHTFRSPAVIVTAGDYGAAVVPDLKEIRDCPQWHRYLDLRFGGDAGSEQEAPPRLEYGIQSIVPTEHTYYEPDGAAFRVEDDGIALSFYLMTFRGCTDTDILDAVASLLWNEQAAGYETRLLPQTVPFTQYAEYGNGMALQYLWRQGPDARSGGITLTTFRRKDGVMSGREYPDDLWFHAWFNNMRTAMELADFGTMMNRPEWIAKADEIARCLTAAPQQNGIFPTIYAPRTGEWAASSEHGGGKELYSLPDCAWSALWLRKYASEYGGGIDGAEVAVEAERFLESLRRFMYAHQDASGGFPCWVRKADLTPDARLNDSASGALAVWFLGEELLADALSEEEKSTAMQAVILGAEYLMRSVLPEQKFDDFELYYSCSSKPLTYYDPFTCMYGQNTLAIQWCAEAFRVAYLLTGTQAYKQSGLFCVHLLSLYQQAWDAPFMSFYTFGGFGVMNTDAEWNDARQAQFAETLANYHDLTGRFDMLKRAVAAARASFALMAIDENEQVCPNNYRGTSVQFEVHGASAENYGHGGTDARSHQSGFHWGTGSALVTAARLKKRYGDLYIDFEAKQAIGVDGIVVVKADFQANAVVLEIEKLAAVRDFEIRVRHGGGSAPSGSAPQDSSSGSGNQQLNIRIAGFEVQPLDQPGRYAVTPSIELELRA</sequence>
<dbReference type="KEGG" id="prz:GZH47_13620"/>
<evidence type="ECO:0000256" key="1">
    <source>
        <dbReference type="SAM" id="MobiDB-lite"/>
    </source>
</evidence>
<protein>
    <submittedName>
        <fullName evidence="2">Uncharacterized protein</fullName>
    </submittedName>
</protein>
<evidence type="ECO:0000313" key="3">
    <source>
        <dbReference type="Proteomes" id="UP000479114"/>
    </source>
</evidence>
<organism evidence="2 3">
    <name type="scientific">Paenibacillus rhizovicinus</name>
    <dbReference type="NCBI Taxonomy" id="2704463"/>
    <lineage>
        <taxon>Bacteria</taxon>
        <taxon>Bacillati</taxon>
        <taxon>Bacillota</taxon>
        <taxon>Bacilli</taxon>
        <taxon>Bacillales</taxon>
        <taxon>Paenibacillaceae</taxon>
        <taxon>Paenibacillus</taxon>
    </lineage>
</organism>
<keyword evidence="3" id="KW-1185">Reference proteome</keyword>
<dbReference type="EMBL" id="CP048286">
    <property type="protein sequence ID" value="QHW31775.1"/>
    <property type="molecule type" value="Genomic_DNA"/>
</dbReference>
<dbReference type="Proteomes" id="UP000479114">
    <property type="component" value="Chromosome"/>
</dbReference>
<dbReference type="RefSeq" id="WP_162640581.1">
    <property type="nucleotide sequence ID" value="NZ_CP048286.1"/>
</dbReference>
<name>A0A6C0NZW2_9BACL</name>
<evidence type="ECO:0000313" key="2">
    <source>
        <dbReference type="EMBL" id="QHW31775.1"/>
    </source>
</evidence>
<gene>
    <name evidence="2" type="ORF">GZH47_13620</name>
</gene>
<dbReference type="AlphaFoldDB" id="A0A6C0NZW2"/>
<accession>A0A6C0NZW2</accession>
<reference evidence="2 3" key="1">
    <citation type="submission" date="2020-02" db="EMBL/GenBank/DDBJ databases">
        <title>Paenibacillus sp. nov., isolated from rhizosphere soil of tomato.</title>
        <authorList>
            <person name="Weon H.-Y."/>
            <person name="Lee S.A."/>
        </authorList>
    </citation>
    <scope>NUCLEOTIDE SEQUENCE [LARGE SCALE GENOMIC DNA]</scope>
    <source>
        <strain evidence="2 3">14171R-81</strain>
    </source>
</reference>
<feature type="compositionally biased region" description="Low complexity" evidence="1">
    <location>
        <begin position="750"/>
        <end position="763"/>
    </location>
</feature>